<dbReference type="STRING" id="1177154.Y5S_01270"/>
<dbReference type="OrthoDB" id="9787072at2"/>
<protein>
    <recommendedName>
        <fullName evidence="8">L-ornithine N(alpha)-acyltransferase</fullName>
        <ecNumber evidence="7">2.3.2.30</ecNumber>
    </recommendedName>
</protein>
<reference evidence="11 12" key="1">
    <citation type="submission" date="2012-09" db="EMBL/GenBank/DDBJ databases">
        <title>Genome Sequence of alkane-degrading Bacterium Alcanivorax sp. 19-m-6.</title>
        <authorList>
            <person name="Lai Q."/>
            <person name="Shao Z."/>
        </authorList>
    </citation>
    <scope>NUCLEOTIDE SEQUENCE [LARGE SCALE GENOMIC DNA]</scope>
    <source>
        <strain evidence="11 12">19-m-6</strain>
    </source>
</reference>
<sequence length="295" mass="33126">MLAQAAGKIKALSPQLKDALARPFVATADILRFPRELRDLNDAEGQSRFTAYFTRSRREIIKVQRMRYRIFSEEYGASFSAPFGLDRDRYDRHCLHLVVKDNRSGEIVGYTRVLPGDRLHRTGGFYSSGEFDLSMLQGLEGRLAEIGRTCIHPAHRNGAVITVLWARLAQYMIENDIRYLLGCASIALGEGYNVAGIWQRINEKHLSQSAHRVVPHLKLEKLPGDGAQGAVKMPPLLKAYVRMGAQICGEPCWDPDFNCLDFFVLMDVNDLPARYVQHFLQPSHGVVGTPTAQAV</sequence>
<dbReference type="EMBL" id="ARXV01000004">
    <property type="protein sequence ID" value="KGD65377.1"/>
    <property type="molecule type" value="Genomic_DNA"/>
</dbReference>
<comment type="catalytic activity">
    <reaction evidence="10">
        <text>a (3R)-hydroxyacyl-[ACP] + L-ornithine = a lyso-ornithine lipid + holo-[ACP] + H(+)</text>
        <dbReference type="Rhea" id="RHEA:20633"/>
        <dbReference type="Rhea" id="RHEA-COMP:9685"/>
        <dbReference type="Rhea" id="RHEA-COMP:9945"/>
        <dbReference type="ChEBI" id="CHEBI:15378"/>
        <dbReference type="ChEBI" id="CHEBI:46911"/>
        <dbReference type="ChEBI" id="CHEBI:64479"/>
        <dbReference type="ChEBI" id="CHEBI:78827"/>
        <dbReference type="ChEBI" id="CHEBI:138482"/>
        <dbReference type="EC" id="2.3.2.30"/>
    </reaction>
    <physiologicalReaction direction="left-to-right" evidence="10">
        <dbReference type="Rhea" id="RHEA:20634"/>
    </physiologicalReaction>
</comment>
<evidence type="ECO:0000256" key="7">
    <source>
        <dbReference type="ARBA" id="ARBA00039058"/>
    </source>
</evidence>
<evidence type="ECO:0000256" key="2">
    <source>
        <dbReference type="ARBA" id="ARBA00022516"/>
    </source>
</evidence>
<dbReference type="InterPro" id="IPR016181">
    <property type="entry name" value="Acyl_CoA_acyltransferase"/>
</dbReference>
<dbReference type="EC" id="2.3.2.30" evidence="7"/>
<dbReference type="RefSeq" id="WP_052041444.1">
    <property type="nucleotide sequence ID" value="NZ_ARXV01000004.1"/>
</dbReference>
<keyword evidence="3" id="KW-0808">Transferase</keyword>
<comment type="similarity">
    <text evidence="6">Belongs to the acetyltransferase family. OlsB subfamily.</text>
</comment>
<evidence type="ECO:0000256" key="9">
    <source>
        <dbReference type="ARBA" id="ARBA00045724"/>
    </source>
</evidence>
<dbReference type="PATRIC" id="fig|1177154.3.peg.1294"/>
<dbReference type="PANTHER" id="PTHR37323:SF1">
    <property type="entry name" value="L-ORNITHINE N(ALPHA)-ACYLTRANSFERASE"/>
    <property type="match status" value="1"/>
</dbReference>
<evidence type="ECO:0000256" key="5">
    <source>
        <dbReference type="ARBA" id="ARBA00023315"/>
    </source>
</evidence>
<gene>
    <name evidence="11" type="ORF">Y5S_01270</name>
</gene>
<dbReference type="Pfam" id="PF13444">
    <property type="entry name" value="Acetyltransf_5"/>
    <property type="match status" value="1"/>
</dbReference>
<dbReference type="Gene3D" id="3.40.630.30">
    <property type="match status" value="1"/>
</dbReference>
<evidence type="ECO:0000256" key="3">
    <source>
        <dbReference type="ARBA" id="ARBA00022679"/>
    </source>
</evidence>
<keyword evidence="4" id="KW-0443">Lipid metabolism</keyword>
<evidence type="ECO:0000256" key="6">
    <source>
        <dbReference type="ARBA" id="ARBA00038095"/>
    </source>
</evidence>
<keyword evidence="2" id="KW-0444">Lipid biosynthesis</keyword>
<organism evidence="11 12">
    <name type="scientific">Alcanivorax nanhaiticus</name>
    <dbReference type="NCBI Taxonomy" id="1177154"/>
    <lineage>
        <taxon>Bacteria</taxon>
        <taxon>Pseudomonadati</taxon>
        <taxon>Pseudomonadota</taxon>
        <taxon>Gammaproteobacteria</taxon>
        <taxon>Oceanospirillales</taxon>
        <taxon>Alcanivoracaceae</taxon>
        <taxon>Alcanivorax</taxon>
    </lineage>
</organism>
<dbReference type="Proteomes" id="UP000029444">
    <property type="component" value="Unassembled WGS sequence"/>
</dbReference>
<dbReference type="PANTHER" id="PTHR37323">
    <property type="entry name" value="GCN5-RELATED N-ACETYLTRANSFERASE"/>
    <property type="match status" value="1"/>
</dbReference>
<dbReference type="GO" id="GO:0043810">
    <property type="term" value="F:ornithine-acyl [acyl carrier protein] N-acyltransferase activity"/>
    <property type="evidence" value="ECO:0007669"/>
    <property type="project" value="UniProtKB-EC"/>
</dbReference>
<comment type="pathway">
    <text evidence="1">Lipid metabolism.</text>
</comment>
<accession>A0A095SLA8</accession>
<evidence type="ECO:0000256" key="1">
    <source>
        <dbReference type="ARBA" id="ARBA00005189"/>
    </source>
</evidence>
<evidence type="ECO:0000256" key="10">
    <source>
        <dbReference type="ARBA" id="ARBA00047785"/>
    </source>
</evidence>
<evidence type="ECO:0000313" key="11">
    <source>
        <dbReference type="EMBL" id="KGD65377.1"/>
    </source>
</evidence>
<evidence type="ECO:0000256" key="4">
    <source>
        <dbReference type="ARBA" id="ARBA00023098"/>
    </source>
</evidence>
<evidence type="ECO:0000313" key="12">
    <source>
        <dbReference type="Proteomes" id="UP000029444"/>
    </source>
</evidence>
<dbReference type="InterPro" id="IPR052351">
    <property type="entry name" value="Ornithine_N-alpha-AT"/>
</dbReference>
<comment type="caution">
    <text evidence="11">The sequence shown here is derived from an EMBL/GenBank/DDBJ whole genome shotgun (WGS) entry which is preliminary data.</text>
</comment>
<dbReference type="SUPFAM" id="SSF55729">
    <property type="entry name" value="Acyl-CoA N-acyltransferases (Nat)"/>
    <property type="match status" value="1"/>
</dbReference>
<dbReference type="GO" id="GO:0006629">
    <property type="term" value="P:lipid metabolic process"/>
    <property type="evidence" value="ECO:0007669"/>
    <property type="project" value="UniProtKB-KW"/>
</dbReference>
<comment type="function">
    <text evidence="9">Catalyzes the first step in the biosynthesis of ornithine lipids, which are phosphorus-free membrane lipids. Catalyzes the 3-hydroxyacyl-acyl carrier protein-dependent acylation of ornithine to form lyso-ornithine lipid (LOL).</text>
</comment>
<proteinExistence type="inferred from homology"/>
<dbReference type="AlphaFoldDB" id="A0A095SLA8"/>
<dbReference type="eggNOG" id="COG3176">
    <property type="taxonomic scope" value="Bacteria"/>
</dbReference>
<evidence type="ECO:0000256" key="8">
    <source>
        <dbReference type="ARBA" id="ARBA00039866"/>
    </source>
</evidence>
<keyword evidence="12" id="KW-1185">Reference proteome</keyword>
<keyword evidence="5" id="KW-0012">Acyltransferase</keyword>
<name>A0A095SLA8_9GAMM</name>